<dbReference type="Pfam" id="PF02621">
    <property type="entry name" value="VitK2_biosynth"/>
    <property type="match status" value="1"/>
</dbReference>
<dbReference type="EC" id="4.2.1.151" evidence="4"/>
<dbReference type="Gene3D" id="3.40.190.10">
    <property type="entry name" value="Periplasmic binding protein-like II"/>
    <property type="match status" value="2"/>
</dbReference>
<dbReference type="CDD" id="cd13634">
    <property type="entry name" value="PBP2_Sco4506"/>
    <property type="match status" value="1"/>
</dbReference>
<dbReference type="PANTHER" id="PTHR37690">
    <property type="entry name" value="CHORISMATE DEHYDRATASE"/>
    <property type="match status" value="1"/>
</dbReference>
<comment type="catalytic activity">
    <reaction evidence="4">
        <text>chorismate = 3-[(1-carboxyvinyl)-oxy]benzoate + H2O</text>
        <dbReference type="Rhea" id="RHEA:40051"/>
        <dbReference type="ChEBI" id="CHEBI:15377"/>
        <dbReference type="ChEBI" id="CHEBI:29748"/>
        <dbReference type="ChEBI" id="CHEBI:76981"/>
        <dbReference type="EC" id="4.2.1.151"/>
    </reaction>
</comment>
<dbReference type="GO" id="GO:0016836">
    <property type="term" value="F:hydro-lyase activity"/>
    <property type="evidence" value="ECO:0007669"/>
    <property type="project" value="UniProtKB-UniRule"/>
</dbReference>
<comment type="similarity">
    <text evidence="4">Belongs to the MqnA/MqnD family. MqnA subfamily.</text>
</comment>
<organism evidence="5 6">
    <name type="scientific">Candidatus Carbonibacillus altaicus</name>
    <dbReference type="NCBI Taxonomy" id="2163959"/>
    <lineage>
        <taxon>Bacteria</taxon>
        <taxon>Bacillati</taxon>
        <taxon>Bacillota</taxon>
        <taxon>Bacilli</taxon>
        <taxon>Bacillales</taxon>
        <taxon>Candidatus Carbonibacillus</taxon>
    </lineage>
</organism>
<dbReference type="PANTHER" id="PTHR37690:SF1">
    <property type="entry name" value="CHORISMATE DEHYDRATASE"/>
    <property type="match status" value="1"/>
</dbReference>
<evidence type="ECO:0000313" key="5">
    <source>
        <dbReference type="EMBL" id="PTQ56608.1"/>
    </source>
</evidence>
<evidence type="ECO:0000256" key="4">
    <source>
        <dbReference type="HAMAP-Rule" id="MF_00995"/>
    </source>
</evidence>
<evidence type="ECO:0000256" key="1">
    <source>
        <dbReference type="ARBA" id="ARBA00004863"/>
    </source>
</evidence>
<dbReference type="Proteomes" id="UP000244338">
    <property type="component" value="Unassembled WGS sequence"/>
</dbReference>
<keyword evidence="3 4" id="KW-0456">Lyase</keyword>
<name>A0A2R6Y1P7_9BACL</name>
<dbReference type="GO" id="GO:0009234">
    <property type="term" value="P:menaquinone biosynthetic process"/>
    <property type="evidence" value="ECO:0007669"/>
    <property type="project" value="UniProtKB-UniRule"/>
</dbReference>
<proteinExistence type="inferred from homology"/>
<gene>
    <name evidence="4" type="primary">mqnA</name>
    <name evidence="5" type="ORF">BSOLF_2876</name>
</gene>
<dbReference type="EMBL" id="PEBX01000023">
    <property type="protein sequence ID" value="PTQ56608.1"/>
    <property type="molecule type" value="Genomic_DNA"/>
</dbReference>
<evidence type="ECO:0000313" key="6">
    <source>
        <dbReference type="Proteomes" id="UP000244338"/>
    </source>
</evidence>
<dbReference type="SUPFAM" id="SSF53850">
    <property type="entry name" value="Periplasmic binding protein-like II"/>
    <property type="match status" value="1"/>
</dbReference>
<keyword evidence="2 4" id="KW-0474">Menaquinone biosynthesis</keyword>
<dbReference type="HAMAP" id="MF_00995">
    <property type="entry name" value="MqnA"/>
    <property type="match status" value="1"/>
</dbReference>
<protein>
    <recommendedName>
        <fullName evidence="4">Chorismate dehydratase</fullName>
        <ecNumber evidence="4">4.2.1.151</ecNumber>
    </recommendedName>
    <alternativeName>
        <fullName evidence="4">Menaquinone biosynthetic enzyme MqnA</fullName>
    </alternativeName>
</protein>
<sequence>MLLTLGQIHYTNTLPFFFYFDVNRLPVPLDVIKTSPAELNRKMKNNVVDMGPMSSFAYADQADHLLLFPDLSVSSYGPVGSIFLFSHRPLHTYREPSVVLTDRSATSVVLAKIILEKYLRLIPHYETAPPDLEAMMRGHDVALLIGDEALTAYRTNRMFYTYDLGDLWRTYTGHWMTFALFAVRKSVFEAHAHHIYRIYEALARSKWRHLSDPEPLVRFVASAHGGSLAFWRHYFDGLSHDFGEEQRSGLLYYYQEATSLGFLERVPTLSFLPDDGTLHEIQRNVLLGSGGV</sequence>
<evidence type="ECO:0000256" key="3">
    <source>
        <dbReference type="ARBA" id="ARBA00023239"/>
    </source>
</evidence>
<dbReference type="UniPathway" id="UPA00079"/>
<accession>A0A2R6Y1P7</accession>
<comment type="caution">
    <text evidence="5">The sequence shown here is derived from an EMBL/GenBank/DDBJ whole genome shotgun (WGS) entry which is preliminary data.</text>
</comment>
<dbReference type="InterPro" id="IPR003773">
    <property type="entry name" value="Menaquinone_biosynth"/>
</dbReference>
<dbReference type="InterPro" id="IPR030868">
    <property type="entry name" value="MqnA"/>
</dbReference>
<comment type="pathway">
    <text evidence="1 4">Quinol/quinone metabolism; menaquinone biosynthesis.</text>
</comment>
<evidence type="ECO:0000256" key="2">
    <source>
        <dbReference type="ARBA" id="ARBA00022428"/>
    </source>
</evidence>
<dbReference type="AlphaFoldDB" id="A0A2R6Y1P7"/>
<reference evidence="6" key="1">
    <citation type="journal article" date="2018" name="Sci. Rep.">
        <title>Lignite coal burning seam in the remote Altai Mountains harbors a hydrogen-driven thermophilic microbial community.</title>
        <authorList>
            <person name="Kadnikov V.V."/>
            <person name="Mardanov A.V."/>
            <person name="Ivasenko D.A."/>
            <person name="Antsiferov D.V."/>
            <person name="Beletsky A.V."/>
            <person name="Karnachuk O.V."/>
            <person name="Ravin N.V."/>
        </authorList>
    </citation>
    <scope>NUCLEOTIDE SEQUENCE [LARGE SCALE GENOMIC DNA]</scope>
</reference>
<comment type="function">
    <text evidence="4">Catalyzes the dehydration of chorismate into 3-[(1-carboxyvinyl)oxy]benzoate, a step in the biosynthesis of menaquinone (MK, vitamin K2).</text>
</comment>